<accession>A0AAC9BFL7</accession>
<dbReference type="Gene3D" id="3.40.50.200">
    <property type="entry name" value="Peptidase S8/S53 domain"/>
    <property type="match status" value="1"/>
</dbReference>
<organism evidence="10 11">
    <name type="scientific">Ralstonia insidiosa</name>
    <dbReference type="NCBI Taxonomy" id="190721"/>
    <lineage>
        <taxon>Bacteria</taxon>
        <taxon>Pseudomonadati</taxon>
        <taxon>Pseudomonadota</taxon>
        <taxon>Betaproteobacteria</taxon>
        <taxon>Burkholderiales</taxon>
        <taxon>Burkholderiaceae</taxon>
        <taxon>Ralstonia</taxon>
    </lineage>
</organism>
<proteinExistence type="inferred from homology"/>
<protein>
    <submittedName>
        <fullName evidence="10">Subtilase family protein</fullName>
    </submittedName>
</protein>
<feature type="domain" description="Peptidase S8/S53" evidence="9">
    <location>
        <begin position="175"/>
        <end position="484"/>
    </location>
</feature>
<gene>
    <name evidence="10" type="ORF">ACS15_2906</name>
</gene>
<dbReference type="PROSITE" id="PS00137">
    <property type="entry name" value="SUBTILASE_HIS"/>
    <property type="match status" value="1"/>
</dbReference>
<keyword evidence="4 5" id="KW-0720">Serine protease</keyword>
<dbReference type="PANTHER" id="PTHR43806:SF11">
    <property type="entry name" value="CEREVISIN-RELATED"/>
    <property type="match status" value="1"/>
</dbReference>
<sequence length="677" mass="67457">MKTMVSGGVARALVALGLVSYHAAPVLAAEKSTTFNTQLQWVTQLIVKEKATTSGALTLQSTSAGGVDNPADTMTVQRWSATAQLPMTYKRAMSGGAHVVTLPRIMTLDDAQTVAQRMEASGQFEYVSPDRILRPMALATDPLFSQQWNLLPGTSVAGGANVTSAWDTTTGAPTVGIGIVDTGIRADHADFAGTNFGIGRNFVSSNAMAGAIDRKTGAAIPSGFVNNGANNGAGNVDPSDPGDWISAADAASFPTLCGSQSNSSWHGTFVTGQIAAQRNNGIGIAGIAPGVRVQMARALGKCGGVTSDIMDAMTWLAGGAVPGVISNPTPAKVISMSLGGSGACSALEQSRINAARALGVTIVVAAGNESGPVDAPANCAGAIAVTAHTREGDNAWYANVGAQTAISAPGGGRGTAISGTGSTIVSLSNSGATAPIASPSGDTYTNDMGTSMATPHVAATAALMLSVQPALMPDDITAILKQSARPFPTGTYCSTHPGVCGAGMLDAGSAIAQTQGQPTVHVGASASSVSTSANVTLTAISGPGYGRSAGNPIWAQTAGTPVSLTTSAPDANGNSTATFTPAAAGVYSFSVALTNNAGITASDTVSVTVTGAPTSPGTDTGASTGASSGGGGAVGQSDSPMRRYCLQQASRIGLDAAPVKRRPARFTLPPQAWGCIP</sequence>
<keyword evidence="8" id="KW-0732">Signal</keyword>
<feature type="active site" description="Charge relay system" evidence="5">
    <location>
        <position position="451"/>
    </location>
</feature>
<dbReference type="GO" id="GO:0004252">
    <property type="term" value="F:serine-type endopeptidase activity"/>
    <property type="evidence" value="ECO:0007669"/>
    <property type="project" value="UniProtKB-UniRule"/>
</dbReference>
<dbReference type="Gene3D" id="2.60.40.10">
    <property type="entry name" value="Immunoglobulins"/>
    <property type="match status" value="1"/>
</dbReference>
<evidence type="ECO:0000256" key="5">
    <source>
        <dbReference type="PROSITE-ProRule" id="PRU01240"/>
    </source>
</evidence>
<dbReference type="AlphaFoldDB" id="A0AAC9BFL7"/>
<dbReference type="InterPro" id="IPR015500">
    <property type="entry name" value="Peptidase_S8_subtilisin-rel"/>
</dbReference>
<dbReference type="Pfam" id="PF00082">
    <property type="entry name" value="Peptidase_S8"/>
    <property type="match status" value="1"/>
</dbReference>
<evidence type="ECO:0000313" key="10">
    <source>
        <dbReference type="EMBL" id="ANH71854.1"/>
    </source>
</evidence>
<feature type="active site" description="Charge relay system" evidence="5">
    <location>
        <position position="266"/>
    </location>
</feature>
<dbReference type="Proteomes" id="UP000077927">
    <property type="component" value="Chromosome 1"/>
</dbReference>
<evidence type="ECO:0000256" key="7">
    <source>
        <dbReference type="SAM" id="MobiDB-lite"/>
    </source>
</evidence>
<evidence type="ECO:0000256" key="3">
    <source>
        <dbReference type="ARBA" id="ARBA00022801"/>
    </source>
</evidence>
<dbReference type="InterPro" id="IPR036852">
    <property type="entry name" value="Peptidase_S8/S53_dom_sf"/>
</dbReference>
<dbReference type="PRINTS" id="PR00723">
    <property type="entry name" value="SUBTILISIN"/>
</dbReference>
<dbReference type="PANTHER" id="PTHR43806">
    <property type="entry name" value="PEPTIDASE S8"/>
    <property type="match status" value="1"/>
</dbReference>
<name>A0AAC9BFL7_9RALS</name>
<dbReference type="InterPro" id="IPR022398">
    <property type="entry name" value="Peptidase_S8_His-AS"/>
</dbReference>
<evidence type="ECO:0000313" key="11">
    <source>
        <dbReference type="Proteomes" id="UP000077927"/>
    </source>
</evidence>
<dbReference type="EMBL" id="CP012605">
    <property type="protein sequence ID" value="ANH71854.1"/>
    <property type="molecule type" value="Genomic_DNA"/>
</dbReference>
<dbReference type="PROSITE" id="PS00138">
    <property type="entry name" value="SUBTILASE_SER"/>
    <property type="match status" value="1"/>
</dbReference>
<evidence type="ECO:0000256" key="4">
    <source>
        <dbReference type="ARBA" id="ARBA00022825"/>
    </source>
</evidence>
<dbReference type="InterPro" id="IPR034176">
    <property type="entry name" value="Peptidases_S8_13"/>
</dbReference>
<dbReference type="InterPro" id="IPR050131">
    <property type="entry name" value="Peptidase_S8_subtilisin-like"/>
</dbReference>
<dbReference type="RefSeq" id="WP_156667251.1">
    <property type="nucleotide sequence ID" value="NZ_CP012605.1"/>
</dbReference>
<comment type="similarity">
    <text evidence="1 5 6">Belongs to the peptidase S8 family.</text>
</comment>
<dbReference type="PROSITE" id="PS51892">
    <property type="entry name" value="SUBTILASE"/>
    <property type="match status" value="1"/>
</dbReference>
<dbReference type="InterPro" id="IPR000209">
    <property type="entry name" value="Peptidase_S8/S53_dom"/>
</dbReference>
<dbReference type="SUPFAM" id="SSF52743">
    <property type="entry name" value="Subtilisin-like"/>
    <property type="match status" value="1"/>
</dbReference>
<dbReference type="InterPro" id="IPR013783">
    <property type="entry name" value="Ig-like_fold"/>
</dbReference>
<feature type="active site" description="Charge relay system" evidence="5">
    <location>
        <position position="181"/>
    </location>
</feature>
<dbReference type="KEGG" id="rin:ACS15_2906"/>
<dbReference type="CDD" id="cd07496">
    <property type="entry name" value="Peptidases_S8_13"/>
    <property type="match status" value="1"/>
</dbReference>
<evidence type="ECO:0000256" key="6">
    <source>
        <dbReference type="RuleBase" id="RU003355"/>
    </source>
</evidence>
<keyword evidence="3 5" id="KW-0378">Hydrolase</keyword>
<dbReference type="InterPro" id="IPR023828">
    <property type="entry name" value="Peptidase_S8_Ser-AS"/>
</dbReference>
<evidence type="ECO:0000259" key="9">
    <source>
        <dbReference type="Pfam" id="PF00082"/>
    </source>
</evidence>
<evidence type="ECO:0000256" key="2">
    <source>
        <dbReference type="ARBA" id="ARBA00022670"/>
    </source>
</evidence>
<feature type="signal peptide" evidence="8">
    <location>
        <begin position="1"/>
        <end position="28"/>
    </location>
</feature>
<evidence type="ECO:0000256" key="8">
    <source>
        <dbReference type="SAM" id="SignalP"/>
    </source>
</evidence>
<feature type="chain" id="PRO_5041990566" evidence="8">
    <location>
        <begin position="29"/>
        <end position="677"/>
    </location>
</feature>
<dbReference type="PROSITE" id="PS00136">
    <property type="entry name" value="SUBTILASE_ASP"/>
    <property type="match status" value="1"/>
</dbReference>
<dbReference type="CDD" id="cd00146">
    <property type="entry name" value="PKD"/>
    <property type="match status" value="1"/>
</dbReference>
<evidence type="ECO:0000256" key="1">
    <source>
        <dbReference type="ARBA" id="ARBA00011073"/>
    </source>
</evidence>
<dbReference type="GO" id="GO:0006508">
    <property type="term" value="P:proteolysis"/>
    <property type="evidence" value="ECO:0007669"/>
    <property type="project" value="UniProtKB-KW"/>
</dbReference>
<dbReference type="InterPro" id="IPR023827">
    <property type="entry name" value="Peptidase_S8_Asp-AS"/>
</dbReference>
<reference evidence="10 11" key="1">
    <citation type="submission" date="2015-09" db="EMBL/GenBank/DDBJ databases">
        <authorList>
            <person name="Xu Y."/>
            <person name="Nagy A."/>
            <person name="Liu N.T."/>
            <person name="Nou X."/>
        </authorList>
    </citation>
    <scope>NUCLEOTIDE SEQUENCE [LARGE SCALE GENOMIC DNA]</scope>
    <source>
        <strain evidence="10 11">FC1138</strain>
    </source>
</reference>
<feature type="region of interest" description="Disordered" evidence="7">
    <location>
        <begin position="610"/>
        <end position="639"/>
    </location>
</feature>
<keyword evidence="2 5" id="KW-0645">Protease</keyword>
<feature type="compositionally biased region" description="Low complexity" evidence="7">
    <location>
        <begin position="613"/>
        <end position="626"/>
    </location>
</feature>